<name>V4ABF3_LOTGI</name>
<dbReference type="PANTHER" id="PTHR14490:SF5">
    <property type="entry name" value="PROTEIN KRI1 HOMOLOG"/>
    <property type="match status" value="1"/>
</dbReference>
<feature type="non-terminal residue" evidence="5">
    <location>
        <position position="495"/>
    </location>
</feature>
<feature type="compositionally biased region" description="Basic and acidic residues" evidence="3">
    <location>
        <begin position="284"/>
        <end position="321"/>
    </location>
</feature>
<dbReference type="GO" id="GO:0005730">
    <property type="term" value="C:nucleolus"/>
    <property type="evidence" value="ECO:0007669"/>
    <property type="project" value="TreeGrafter"/>
</dbReference>
<comment type="similarity">
    <text evidence="1">Belongs to the KRI1 family.</text>
</comment>
<feature type="region of interest" description="Disordered" evidence="3">
    <location>
        <begin position="75"/>
        <end position="106"/>
    </location>
</feature>
<evidence type="ECO:0000256" key="2">
    <source>
        <dbReference type="ARBA" id="ARBA00017294"/>
    </source>
</evidence>
<feature type="region of interest" description="Disordered" evidence="3">
    <location>
        <begin position="158"/>
        <end position="178"/>
    </location>
</feature>
<dbReference type="GO" id="GO:0030686">
    <property type="term" value="C:90S preribosome"/>
    <property type="evidence" value="ECO:0007669"/>
    <property type="project" value="TreeGrafter"/>
</dbReference>
<dbReference type="GO" id="GO:0000447">
    <property type="term" value="P:endonucleolytic cleavage in ITS1 to separate SSU-rRNA from 5.8S rRNA and LSU-rRNA from tricistronic rRNA transcript (SSU-rRNA, 5.8S rRNA, LSU-rRNA)"/>
    <property type="evidence" value="ECO:0007669"/>
    <property type="project" value="TreeGrafter"/>
</dbReference>
<feature type="compositionally biased region" description="Acidic residues" evidence="3">
    <location>
        <begin position="28"/>
        <end position="52"/>
    </location>
</feature>
<dbReference type="RefSeq" id="XP_009056952.1">
    <property type="nucleotide sequence ID" value="XM_009058704.1"/>
</dbReference>
<organism evidence="5 6">
    <name type="scientific">Lottia gigantea</name>
    <name type="common">Giant owl limpet</name>
    <dbReference type="NCBI Taxonomy" id="225164"/>
    <lineage>
        <taxon>Eukaryota</taxon>
        <taxon>Metazoa</taxon>
        <taxon>Spiralia</taxon>
        <taxon>Lophotrochozoa</taxon>
        <taxon>Mollusca</taxon>
        <taxon>Gastropoda</taxon>
        <taxon>Patellogastropoda</taxon>
        <taxon>Lottioidea</taxon>
        <taxon>Lottiidae</taxon>
        <taxon>Lottia</taxon>
    </lineage>
</organism>
<feature type="region of interest" description="Disordered" evidence="3">
    <location>
        <begin position="28"/>
        <end position="58"/>
    </location>
</feature>
<dbReference type="PANTHER" id="PTHR14490">
    <property type="entry name" value="ZINC FINGER, ZZ TYPE"/>
    <property type="match status" value="1"/>
</dbReference>
<feature type="compositionally biased region" description="Basic and acidic residues" evidence="3">
    <location>
        <begin position="169"/>
        <end position="178"/>
    </location>
</feature>
<evidence type="ECO:0000313" key="5">
    <source>
        <dbReference type="EMBL" id="ESO92395.1"/>
    </source>
</evidence>
<dbReference type="OrthoDB" id="10252032at2759"/>
<dbReference type="EMBL" id="KB202094">
    <property type="protein sequence ID" value="ESO92395.1"/>
    <property type="molecule type" value="Genomic_DNA"/>
</dbReference>
<gene>
    <name evidence="5" type="ORF">LOTGIDRAFT_216912</name>
</gene>
<dbReference type="InterPro" id="IPR024626">
    <property type="entry name" value="Kri1-like_C"/>
</dbReference>
<dbReference type="OMA" id="WDNYDPR"/>
<sequence length="495" mass="58620">MPKNASKKVQKREENKREVKELIDDIEEDVDFDLESGSDNDDSTSESEDENAEAMSSKLDRDWFRTLAALKTNDPRIHDKNAKFYESSSSEEEEDIDDRKKVKKSKKDKPYLLKDYQHEVLMKKGGIIDEEEETPSTSFLYNTQAESEIKNSLKSAFITSDDEESSGDDFLKKRVKTEDQEQEEDVEYINWLKGQKHSLDNDKHVKKDLKPLKKLWNQPDLDENEKFLADFFLNKRYISKEQETRLPTYEEIVNEERQDFSKLVGKYKHRFEEPGGRTIPSYPRKIEDSVRRKDTRRADKNRDVRERKIKHKEEKRKEIEKVKASKRKEILAKIKKIQEVTGNDKVGFTDEDLEGDFDPEKHDQMMKERFNDDYYNDENDEETKPVFQDDEVEDMNYNEDWGENGNNDIGDDDESNFNMDADYDPSQDLRSGKKRKKSKFTEAVKKKKPVFDPAEKSFPEYFDEYYNLDFEDVIGDLPCRYKYRKTQANDFGLTV</sequence>
<protein>
    <recommendedName>
        <fullName evidence="2">Protein KRI1 homolog</fullName>
    </recommendedName>
</protein>
<accession>V4ABF3</accession>
<dbReference type="CTD" id="20246668"/>
<feature type="region of interest" description="Disordered" evidence="3">
    <location>
        <begin position="373"/>
        <end position="446"/>
    </location>
</feature>
<feature type="domain" description="Kri1-like C-terminal" evidence="4">
    <location>
        <begin position="457"/>
        <end position="495"/>
    </location>
</feature>
<dbReference type="AlphaFoldDB" id="V4ABF3"/>
<feature type="compositionally biased region" description="Acidic residues" evidence="3">
    <location>
        <begin position="388"/>
        <end position="402"/>
    </location>
</feature>
<reference evidence="5 6" key="1">
    <citation type="journal article" date="2013" name="Nature">
        <title>Insights into bilaterian evolution from three spiralian genomes.</title>
        <authorList>
            <person name="Simakov O."/>
            <person name="Marletaz F."/>
            <person name="Cho S.J."/>
            <person name="Edsinger-Gonzales E."/>
            <person name="Havlak P."/>
            <person name="Hellsten U."/>
            <person name="Kuo D.H."/>
            <person name="Larsson T."/>
            <person name="Lv J."/>
            <person name="Arendt D."/>
            <person name="Savage R."/>
            <person name="Osoegawa K."/>
            <person name="de Jong P."/>
            <person name="Grimwood J."/>
            <person name="Chapman J.A."/>
            <person name="Shapiro H."/>
            <person name="Aerts A."/>
            <person name="Otillar R.P."/>
            <person name="Terry A.Y."/>
            <person name="Boore J.L."/>
            <person name="Grigoriev I.V."/>
            <person name="Lindberg D.R."/>
            <person name="Seaver E.C."/>
            <person name="Weisblat D.A."/>
            <person name="Putnam N.H."/>
            <person name="Rokhsar D.S."/>
        </authorList>
    </citation>
    <scope>NUCLEOTIDE SEQUENCE [LARGE SCALE GENOMIC DNA]</scope>
</reference>
<keyword evidence="6" id="KW-1185">Reference proteome</keyword>
<evidence type="ECO:0000256" key="3">
    <source>
        <dbReference type="SAM" id="MobiDB-lite"/>
    </source>
</evidence>
<proteinExistence type="inferred from homology"/>
<evidence type="ECO:0000256" key="1">
    <source>
        <dbReference type="ARBA" id="ARBA00007473"/>
    </source>
</evidence>
<evidence type="ECO:0000259" key="4">
    <source>
        <dbReference type="Pfam" id="PF12936"/>
    </source>
</evidence>
<feature type="region of interest" description="Disordered" evidence="3">
    <location>
        <begin position="272"/>
        <end position="321"/>
    </location>
</feature>
<dbReference type="Proteomes" id="UP000030746">
    <property type="component" value="Unassembled WGS sequence"/>
</dbReference>
<dbReference type="STRING" id="225164.V4ABF3"/>
<dbReference type="Pfam" id="PF05178">
    <property type="entry name" value="Kri1"/>
    <property type="match status" value="1"/>
</dbReference>
<dbReference type="Pfam" id="PF12936">
    <property type="entry name" value="Kri1_C"/>
    <property type="match status" value="1"/>
</dbReference>
<dbReference type="HOGENOM" id="CLU_009647_0_1_1"/>
<dbReference type="GeneID" id="20246668"/>
<evidence type="ECO:0000313" key="6">
    <source>
        <dbReference type="Proteomes" id="UP000030746"/>
    </source>
</evidence>
<dbReference type="KEGG" id="lgi:LOTGIDRAFT_216912"/>
<dbReference type="InterPro" id="IPR018034">
    <property type="entry name" value="Kri1"/>
</dbReference>
<feature type="compositionally biased region" description="Acidic residues" evidence="3">
    <location>
        <begin position="409"/>
        <end position="425"/>
    </location>
</feature>